<dbReference type="EMBL" id="JADWDC010000029">
    <property type="protein sequence ID" value="MCC0177795.1"/>
    <property type="molecule type" value="Genomic_DNA"/>
</dbReference>
<dbReference type="PANTHER" id="PTHR34301:SF8">
    <property type="entry name" value="ATPASE DOMAIN-CONTAINING PROTEIN"/>
    <property type="match status" value="1"/>
</dbReference>
<feature type="domain" description="HTH cro/C1-type" evidence="1">
    <location>
        <begin position="25"/>
        <end position="69"/>
    </location>
</feature>
<keyword evidence="3" id="KW-1185">Reference proteome</keyword>
<dbReference type="GO" id="GO:0005524">
    <property type="term" value="F:ATP binding"/>
    <property type="evidence" value="ECO:0007669"/>
    <property type="project" value="UniProtKB-KW"/>
</dbReference>
<organism evidence="2 3">
    <name type="scientific">Waterburya agarophytonicola KI4</name>
    <dbReference type="NCBI Taxonomy" id="2874699"/>
    <lineage>
        <taxon>Bacteria</taxon>
        <taxon>Bacillati</taxon>
        <taxon>Cyanobacteriota</taxon>
        <taxon>Cyanophyceae</taxon>
        <taxon>Pleurocapsales</taxon>
        <taxon>Hyellaceae</taxon>
        <taxon>Waterburya</taxon>
        <taxon>Waterburya agarophytonicola</taxon>
    </lineage>
</organism>
<dbReference type="PROSITE" id="PS50943">
    <property type="entry name" value="HTH_CROC1"/>
    <property type="match status" value="1"/>
</dbReference>
<evidence type="ECO:0000313" key="2">
    <source>
        <dbReference type="EMBL" id="MCC0177795.1"/>
    </source>
</evidence>
<dbReference type="AlphaFoldDB" id="A0A964BQV0"/>
<dbReference type="SUPFAM" id="SSF47413">
    <property type="entry name" value="lambda repressor-like DNA-binding domains"/>
    <property type="match status" value="1"/>
</dbReference>
<keyword evidence="2" id="KW-0067">ATP-binding</keyword>
<dbReference type="RefSeq" id="WP_229640862.1">
    <property type="nucleotide sequence ID" value="NZ_JADWDC010000029.1"/>
</dbReference>
<dbReference type="InterPro" id="IPR010982">
    <property type="entry name" value="Lambda_DNA-bd_dom_sf"/>
</dbReference>
<dbReference type="Proteomes" id="UP000729733">
    <property type="component" value="Unassembled WGS sequence"/>
</dbReference>
<dbReference type="Gene3D" id="3.40.50.300">
    <property type="entry name" value="P-loop containing nucleotide triphosphate hydrolases"/>
    <property type="match status" value="1"/>
</dbReference>
<reference evidence="2" key="1">
    <citation type="journal article" date="2021" name="Antonie Van Leeuwenhoek">
        <title>Draft genome and description of Waterburya agarophytonicola gen. nov. sp. nov. (Pleurocapsales, Cyanobacteria): a seaweed symbiont.</title>
        <authorList>
            <person name="Bonthond G."/>
            <person name="Shalygin S."/>
            <person name="Bayer T."/>
            <person name="Weinberger F."/>
        </authorList>
    </citation>
    <scope>NUCLEOTIDE SEQUENCE</scope>
    <source>
        <strain evidence="2">KI4</strain>
    </source>
</reference>
<dbReference type="Gene3D" id="1.10.260.40">
    <property type="entry name" value="lambda repressor-like DNA-binding domains"/>
    <property type="match status" value="1"/>
</dbReference>
<dbReference type="GO" id="GO:0003677">
    <property type="term" value="F:DNA binding"/>
    <property type="evidence" value="ECO:0007669"/>
    <property type="project" value="InterPro"/>
</dbReference>
<gene>
    <name evidence="2" type="ORF">I4641_12485</name>
</gene>
<accession>A0A964BQV0</accession>
<evidence type="ECO:0000259" key="1">
    <source>
        <dbReference type="PROSITE" id="PS50943"/>
    </source>
</evidence>
<name>A0A964BQV0_9CYAN</name>
<comment type="caution">
    <text evidence="2">The sequence shown here is derived from an EMBL/GenBank/DDBJ whole genome shotgun (WGS) entry which is preliminary data.</text>
</comment>
<dbReference type="CDD" id="cd00093">
    <property type="entry name" value="HTH_XRE"/>
    <property type="match status" value="1"/>
</dbReference>
<dbReference type="InterPro" id="IPR027417">
    <property type="entry name" value="P-loop_NTPase"/>
</dbReference>
<proteinExistence type="predicted"/>
<evidence type="ECO:0000313" key="3">
    <source>
        <dbReference type="Proteomes" id="UP000729733"/>
    </source>
</evidence>
<sequence length="473" mass="55336">MARSSLQLNSKWIPKVEESLATQQLTQRTIAERLEISRSSVSKFINCKPVALNTFIRLCQELNLDWNGASQPEREWNDSIESFRFKQDDFKSNPGGQISPDEIVGRDRLIEQLWDRLRQQSFIFSGERRIGKSSTLKKMTLEAPEDMLPIYRDLEGIRSPIEFVEVIWQDTETYLREAGKAQRVREFVSELIGSHFTGYRFPEITAPHWKTLLTKTIEDLVTLQSKQIVFIWDEIPHLLGNFSDEAAMETLDILRSLRQTYPDIRMVFSGSIGLHHIIKNLQKAGYSNDPTNDMYPVDGQPLAQEDAIQLTINLLRGEDVTIFNFQETATEIALAVDCIPFYIHHLVNQLKDYSGEINQEIIMNIVDESLRNPLNLWKMEHYRERIDNYYNDIQKPYALEILDILSINPPTPFQRIWQYLKSEPHTQDKETARSVLRLLMKDYYLIQEDNLSGSTYTFRYQLVQKYWRISRGL</sequence>
<dbReference type="SUPFAM" id="SSF52540">
    <property type="entry name" value="P-loop containing nucleoside triphosphate hydrolases"/>
    <property type="match status" value="1"/>
</dbReference>
<keyword evidence="2" id="KW-0547">Nucleotide-binding</keyword>
<dbReference type="PANTHER" id="PTHR34301">
    <property type="entry name" value="DNA-BINDING PROTEIN-RELATED"/>
    <property type="match status" value="1"/>
</dbReference>
<protein>
    <submittedName>
        <fullName evidence="2">ATP-binding protein</fullName>
    </submittedName>
</protein>
<dbReference type="InterPro" id="IPR001387">
    <property type="entry name" value="Cro/C1-type_HTH"/>
</dbReference>